<dbReference type="Proteomes" id="UP000321570">
    <property type="component" value="Unassembled WGS sequence"/>
</dbReference>
<keyword evidence="2" id="KW-1185">Reference proteome</keyword>
<proteinExistence type="predicted"/>
<accession>A0A564Y1M9</accession>
<gene>
    <name evidence="1" type="ORF">WMSIL1_LOCUS1684</name>
</gene>
<name>A0A564Y1M9_HYMDI</name>
<dbReference type="EMBL" id="CABIJS010000039">
    <property type="protein sequence ID" value="VUZ40688.1"/>
    <property type="molecule type" value="Genomic_DNA"/>
</dbReference>
<dbReference type="AlphaFoldDB" id="A0A564Y1M9"/>
<reference evidence="1 2" key="1">
    <citation type="submission" date="2019-07" db="EMBL/GenBank/DDBJ databases">
        <authorList>
            <person name="Jastrzebski P J."/>
            <person name="Paukszto L."/>
            <person name="Jastrzebski P J."/>
        </authorList>
    </citation>
    <scope>NUCLEOTIDE SEQUENCE [LARGE SCALE GENOMIC DNA]</scope>
    <source>
        <strain evidence="1 2">WMS-il1</strain>
    </source>
</reference>
<protein>
    <submittedName>
        <fullName evidence="1">Uncharacterized protein</fullName>
    </submittedName>
</protein>
<sequence>MLPWNMHMAALKIRHRKSPSDYSFWHTTSKTKLSWMGAQIFLCQGRDRSE</sequence>
<evidence type="ECO:0000313" key="1">
    <source>
        <dbReference type="EMBL" id="VUZ40688.1"/>
    </source>
</evidence>
<organism evidence="1 2">
    <name type="scientific">Hymenolepis diminuta</name>
    <name type="common">Rat tapeworm</name>
    <dbReference type="NCBI Taxonomy" id="6216"/>
    <lineage>
        <taxon>Eukaryota</taxon>
        <taxon>Metazoa</taxon>
        <taxon>Spiralia</taxon>
        <taxon>Lophotrochozoa</taxon>
        <taxon>Platyhelminthes</taxon>
        <taxon>Cestoda</taxon>
        <taxon>Eucestoda</taxon>
        <taxon>Cyclophyllidea</taxon>
        <taxon>Hymenolepididae</taxon>
        <taxon>Hymenolepis</taxon>
    </lineage>
</organism>
<evidence type="ECO:0000313" key="2">
    <source>
        <dbReference type="Proteomes" id="UP000321570"/>
    </source>
</evidence>